<evidence type="ECO:0000313" key="4">
    <source>
        <dbReference type="EMBL" id="CAB0014058.1"/>
    </source>
</evidence>
<dbReference type="PROSITE" id="PS00028">
    <property type="entry name" value="ZINC_FINGER_C2H2_1"/>
    <property type="match status" value="1"/>
</dbReference>
<feature type="domain" description="C2H2-type" evidence="3">
    <location>
        <begin position="1"/>
        <end position="29"/>
    </location>
</feature>
<evidence type="ECO:0000313" key="5">
    <source>
        <dbReference type="Proteomes" id="UP000479000"/>
    </source>
</evidence>
<dbReference type="AlphaFoldDB" id="A0A6H5HJ03"/>
<dbReference type="InterPro" id="IPR052797">
    <property type="entry name" value="RegFact_GeneExpr_CellDeath"/>
</dbReference>
<dbReference type="SMART" id="SM00355">
    <property type="entry name" value="ZnF_C2H2"/>
    <property type="match status" value="2"/>
</dbReference>
<dbReference type="Proteomes" id="UP000479000">
    <property type="component" value="Unassembled WGS sequence"/>
</dbReference>
<keyword evidence="1" id="KW-0479">Metal-binding</keyword>
<keyword evidence="1" id="KW-0862">Zinc</keyword>
<feature type="region of interest" description="Disordered" evidence="2">
    <location>
        <begin position="321"/>
        <end position="350"/>
    </location>
</feature>
<protein>
    <recommendedName>
        <fullName evidence="3">C2H2-type domain-containing protein</fullName>
    </recommendedName>
</protein>
<dbReference type="InterPro" id="IPR013087">
    <property type="entry name" value="Znf_C2H2_type"/>
</dbReference>
<gene>
    <name evidence="4" type="ORF">NTEN_LOCUS18576</name>
</gene>
<feature type="compositionally biased region" description="Basic and acidic residues" evidence="2">
    <location>
        <begin position="321"/>
        <end position="337"/>
    </location>
</feature>
<dbReference type="PANTHER" id="PTHR33936">
    <property type="entry name" value="PROTEIN CBG17840"/>
    <property type="match status" value="1"/>
</dbReference>
<reference evidence="4 5" key="1">
    <citation type="submission" date="2020-02" db="EMBL/GenBank/DDBJ databases">
        <authorList>
            <person name="Ferguson B K."/>
        </authorList>
    </citation>
    <scope>NUCLEOTIDE SEQUENCE [LARGE SCALE GENOMIC DNA]</scope>
</reference>
<organism evidence="4 5">
    <name type="scientific">Nesidiocoris tenuis</name>
    <dbReference type="NCBI Taxonomy" id="355587"/>
    <lineage>
        <taxon>Eukaryota</taxon>
        <taxon>Metazoa</taxon>
        <taxon>Ecdysozoa</taxon>
        <taxon>Arthropoda</taxon>
        <taxon>Hexapoda</taxon>
        <taxon>Insecta</taxon>
        <taxon>Pterygota</taxon>
        <taxon>Neoptera</taxon>
        <taxon>Paraneoptera</taxon>
        <taxon>Hemiptera</taxon>
        <taxon>Heteroptera</taxon>
        <taxon>Panheteroptera</taxon>
        <taxon>Cimicomorpha</taxon>
        <taxon>Miridae</taxon>
        <taxon>Dicyphina</taxon>
        <taxon>Nesidiocoris</taxon>
    </lineage>
</organism>
<evidence type="ECO:0000259" key="3">
    <source>
        <dbReference type="PROSITE" id="PS50157"/>
    </source>
</evidence>
<name>A0A6H5HJ03_9HEMI</name>
<dbReference type="PANTHER" id="PTHR33936:SF24">
    <property type="entry name" value="C2H2-TYPE DOMAIN-CONTAINING PROTEIN"/>
    <property type="match status" value="1"/>
</dbReference>
<sequence>MKCSECDTVLANENSLKRHNRSFHTSTASFPSSICGVCDERVSSKELEVHLSKKHGISVEHEKLSFVDADAFEEWRRNVETEHKAKYIRFSTRKNSEKTIVYFTCNRSGEARVVSQDSRKRRPKLKGSRKTGRKCTSRITANFFADGTVAIDFCRTHSGHTAELEHLPIPSQVKQEVAAKLASKIPASEILEQVRTSANTNELRREQLITTQDLRNIRKSLGNELQASIEPIGTELTNSCNAENPESQDLSNGLRCENNARPFDLDEDKKKIHDMISSIMKDIKTHHGSNAFIDILNYAGPIVRAAEDHGSRMNELVSQTENKDIDNQRISPDKESASSRTMPSRSPIEVSEEAIHLNPETENVIEEDLNVL</sequence>
<dbReference type="Gene3D" id="3.30.160.60">
    <property type="entry name" value="Classic Zinc Finger"/>
    <property type="match status" value="1"/>
</dbReference>
<dbReference type="PROSITE" id="PS50157">
    <property type="entry name" value="ZINC_FINGER_C2H2_2"/>
    <property type="match status" value="1"/>
</dbReference>
<evidence type="ECO:0000256" key="1">
    <source>
        <dbReference type="PROSITE-ProRule" id="PRU00042"/>
    </source>
</evidence>
<evidence type="ECO:0000256" key="2">
    <source>
        <dbReference type="SAM" id="MobiDB-lite"/>
    </source>
</evidence>
<feature type="non-terminal residue" evidence="4">
    <location>
        <position position="372"/>
    </location>
</feature>
<keyword evidence="1" id="KW-0863">Zinc-finger</keyword>
<keyword evidence="5" id="KW-1185">Reference proteome</keyword>
<dbReference type="GO" id="GO:0008270">
    <property type="term" value="F:zinc ion binding"/>
    <property type="evidence" value="ECO:0007669"/>
    <property type="project" value="UniProtKB-KW"/>
</dbReference>
<dbReference type="EMBL" id="CADCXU010027131">
    <property type="protein sequence ID" value="CAB0014058.1"/>
    <property type="molecule type" value="Genomic_DNA"/>
</dbReference>
<accession>A0A6H5HJ03</accession>
<dbReference type="OrthoDB" id="10018489at2759"/>
<proteinExistence type="predicted"/>